<dbReference type="AlphaFoldDB" id="A0A913X9K5"/>
<evidence type="ECO:0000256" key="1">
    <source>
        <dbReference type="SAM" id="Phobius"/>
    </source>
</evidence>
<dbReference type="Pfam" id="PF15633">
    <property type="entry name" value="Tox-ART-HYD1"/>
    <property type="match status" value="1"/>
</dbReference>
<reference evidence="3" key="1">
    <citation type="submission" date="2022-11" db="UniProtKB">
        <authorList>
            <consortium name="EnsemblMetazoa"/>
        </authorList>
    </citation>
    <scope>IDENTIFICATION</scope>
</reference>
<organism evidence="3 4">
    <name type="scientific">Exaiptasia diaphana</name>
    <name type="common">Tropical sea anemone</name>
    <name type="synonym">Aiptasia pulchella</name>
    <dbReference type="NCBI Taxonomy" id="2652724"/>
    <lineage>
        <taxon>Eukaryota</taxon>
        <taxon>Metazoa</taxon>
        <taxon>Cnidaria</taxon>
        <taxon>Anthozoa</taxon>
        <taxon>Hexacorallia</taxon>
        <taxon>Actiniaria</taxon>
        <taxon>Aiptasiidae</taxon>
        <taxon>Exaiptasia</taxon>
    </lineage>
</organism>
<evidence type="ECO:0000259" key="2">
    <source>
        <dbReference type="Pfam" id="PF15633"/>
    </source>
</evidence>
<dbReference type="Proteomes" id="UP000887567">
    <property type="component" value="Unplaced"/>
</dbReference>
<proteinExistence type="predicted"/>
<dbReference type="KEGG" id="epa:110239668"/>
<keyword evidence="4" id="KW-1185">Reference proteome</keyword>
<evidence type="ECO:0000313" key="3">
    <source>
        <dbReference type="EnsemblMetazoa" id="XP_020901061.1"/>
    </source>
</evidence>
<name>A0A913X9K5_EXADI</name>
<keyword evidence="1" id="KW-0812">Transmembrane</keyword>
<protein>
    <recommendedName>
        <fullName evidence="2">Tox-ART-HYD1 domain-containing protein</fullName>
    </recommendedName>
</protein>
<evidence type="ECO:0000313" key="4">
    <source>
        <dbReference type="Proteomes" id="UP000887567"/>
    </source>
</evidence>
<feature type="domain" description="Tox-ART-HYD1" evidence="2">
    <location>
        <begin position="28"/>
        <end position="70"/>
    </location>
</feature>
<feature type="transmembrane region" description="Helical" evidence="1">
    <location>
        <begin position="6"/>
        <end position="22"/>
    </location>
</feature>
<dbReference type="GeneID" id="110239668"/>
<keyword evidence="1" id="KW-1133">Transmembrane helix</keyword>
<dbReference type="InterPro" id="IPR028920">
    <property type="entry name" value="Tox-ART-HYD1_dom"/>
</dbReference>
<accession>A0A913X9K5</accession>
<dbReference type="RefSeq" id="XP_020901061.1">
    <property type="nucleotide sequence ID" value="XM_021045402.2"/>
</dbReference>
<keyword evidence="1" id="KW-0472">Membrane</keyword>
<sequence length="138" mass="15978">MYEFPLLIICLLILIVFIWWMPKEKYFYHYTDERGAYGILSSGIIKESTDTQRDAILGKGVYVTDLPPRTLDNQLLVNNYDGATKAGDTNNVSYCVQLVARGLQINRFMKDLLTGRQVYKHEGDIMLSEYNVQIFRRA</sequence>
<dbReference type="EnsemblMetazoa" id="XM_021045402.2">
    <property type="protein sequence ID" value="XP_020901061.1"/>
    <property type="gene ID" value="LOC110239668"/>
</dbReference>
<dbReference type="OrthoDB" id="436331at2759"/>
<dbReference type="OMA" id="KCEVCIV"/>